<reference evidence="2" key="1">
    <citation type="submission" date="2023-10" db="EMBL/GenBank/DDBJ databases">
        <authorList>
            <person name="Chen Y."/>
            <person name="Shah S."/>
            <person name="Dougan E. K."/>
            <person name="Thang M."/>
            <person name="Chan C."/>
        </authorList>
    </citation>
    <scope>NUCLEOTIDE SEQUENCE [LARGE SCALE GENOMIC DNA]</scope>
</reference>
<dbReference type="Proteomes" id="UP001189429">
    <property type="component" value="Unassembled WGS sequence"/>
</dbReference>
<protein>
    <submittedName>
        <fullName evidence="2">Uncharacterized protein</fullName>
    </submittedName>
</protein>
<keyword evidence="3" id="KW-1185">Reference proteome</keyword>
<organism evidence="2 3">
    <name type="scientific">Prorocentrum cordatum</name>
    <dbReference type="NCBI Taxonomy" id="2364126"/>
    <lineage>
        <taxon>Eukaryota</taxon>
        <taxon>Sar</taxon>
        <taxon>Alveolata</taxon>
        <taxon>Dinophyceae</taxon>
        <taxon>Prorocentrales</taxon>
        <taxon>Prorocentraceae</taxon>
        <taxon>Prorocentrum</taxon>
    </lineage>
</organism>
<accession>A0ABN9XBX4</accession>
<feature type="region of interest" description="Disordered" evidence="1">
    <location>
        <begin position="1"/>
        <end position="68"/>
    </location>
</feature>
<gene>
    <name evidence="2" type="ORF">PCOR1329_LOCUS75349</name>
</gene>
<dbReference type="EMBL" id="CAUYUJ010020278">
    <property type="protein sequence ID" value="CAK0897061.1"/>
    <property type="molecule type" value="Genomic_DNA"/>
</dbReference>
<feature type="compositionally biased region" description="Basic and acidic residues" evidence="1">
    <location>
        <begin position="10"/>
        <end position="23"/>
    </location>
</feature>
<proteinExistence type="predicted"/>
<feature type="compositionally biased region" description="Basic and acidic residues" evidence="1">
    <location>
        <begin position="44"/>
        <end position="68"/>
    </location>
</feature>
<feature type="region of interest" description="Disordered" evidence="1">
    <location>
        <begin position="831"/>
        <end position="868"/>
    </location>
</feature>
<feature type="non-terminal residue" evidence="2">
    <location>
        <position position="868"/>
    </location>
</feature>
<feature type="compositionally biased region" description="Polar residues" evidence="1">
    <location>
        <begin position="858"/>
        <end position="868"/>
    </location>
</feature>
<evidence type="ECO:0000313" key="3">
    <source>
        <dbReference type="Proteomes" id="UP001189429"/>
    </source>
</evidence>
<comment type="caution">
    <text evidence="2">The sequence shown here is derived from an EMBL/GenBank/DDBJ whole genome shotgun (WGS) entry which is preliminary data.</text>
</comment>
<name>A0ABN9XBX4_9DINO</name>
<evidence type="ECO:0000313" key="2">
    <source>
        <dbReference type="EMBL" id="CAK0897061.1"/>
    </source>
</evidence>
<sequence>MPPPTKRMRMRDEGEKKMSEDRYVGSAAARKKGKPAPQESATQRFEKVMERARERHSAEKEWTQRPKSRIHDATVNALAKSAREMARFTGDDDCSAKSEQAGMVIKEISARRIFFEEIRGKTVDVAKRTITSAEHQVMVGCSVSLRSQIIQQACFTLATSEPPLMIKFAMCPRAPAPEGDSQPVEWPRVETLCLGLLWETASCKADAIVADSLAVRTQAGLVTDMVERIVIESPSEATVLKRIADVKEYLGKEFQPFDFSVCDDAREPFTKASLFEQPYMDVSALVVAGDVLTCIREAKPAAGALRKMSRMMPSKIDAVSTRVRNLATAAGVRALSNSNVMKIAWDHLVELLASDGNLANADCVKEAAAAASQFKEKVLSIATGLKEPSGKSEDAYNAVVDVCQEEQQDISMKFCATCIVNADPSDFEDTVYAENMNMAKVVNALMCNTLMSWFSVEDLQVEDDTWDELYWVGNVLEYCAHFAPKSQALQSTRKKMILTHHVKSLLMATSTVTEDCATGLREWVKAHLMDSGLKPAADQEVNDILGDSFMTFLHKLNHAWAGVQVATPLMSYVRRVVHSPFCSDAFLSVAKEFESKVPDGVKALLVSARSMKALERSFGWVKDGRQIGMIELTTALMDASTVTNDVRELESFGKHENELIRVWRLALRDLTKPDVEEEIQQFLDKCSGLEEALNKWSFKGELAFLTSDGNDSAWAAMIRRFETFIATTPTSERICEFLVSNVSMLKWADDKEISVVRSLSEYSANRSSLALKLGSALSEMLLANCINAAPACALQRSLELTAGILPKRFNAKLQDLNQALQDRVAAVLARPPDTSGEKSHISVGGTDFSSIAGGSAGPSKSTAAPASD</sequence>
<evidence type="ECO:0000256" key="1">
    <source>
        <dbReference type="SAM" id="MobiDB-lite"/>
    </source>
</evidence>